<reference evidence="1" key="1">
    <citation type="submission" date="2020-01" db="EMBL/GenBank/DDBJ databases">
        <authorList>
            <person name="Meier V. D."/>
            <person name="Meier V D."/>
        </authorList>
    </citation>
    <scope>NUCLEOTIDE SEQUENCE</scope>
    <source>
        <strain evidence="1">HLG_WM_MAG_10</strain>
    </source>
</reference>
<gene>
    <name evidence="1" type="ORF">HELGO_WM27254</name>
</gene>
<evidence type="ECO:0000313" key="1">
    <source>
        <dbReference type="EMBL" id="CAA6830319.1"/>
    </source>
</evidence>
<accession>A0A6S6UEB4</accession>
<sequence>MNELFQISDDASFLGLINTDLYESFIHEDWEFEDIEVRVIRECQKGHLLFWGTSVPNLWTVRICNQASTQKAFQSFEGKINVTNSKLHLINYESITLAAHFEDEKLPNSDIEALYVPLENGVYTVHVRQLFDPEKEVLEEESLGFEIVLQKSSAPYSFPLNSFEELVWSNY</sequence>
<dbReference type="AlphaFoldDB" id="A0A6S6UEB4"/>
<organism evidence="1">
    <name type="scientific">uncultured Aureispira sp</name>
    <dbReference type="NCBI Taxonomy" id="1331704"/>
    <lineage>
        <taxon>Bacteria</taxon>
        <taxon>Pseudomonadati</taxon>
        <taxon>Bacteroidota</taxon>
        <taxon>Saprospiria</taxon>
        <taxon>Saprospirales</taxon>
        <taxon>Saprospiraceae</taxon>
        <taxon>Aureispira</taxon>
        <taxon>environmental samples</taxon>
    </lineage>
</organism>
<dbReference type="EMBL" id="CACVAQ010000547">
    <property type="protein sequence ID" value="CAA6830319.1"/>
    <property type="molecule type" value="Genomic_DNA"/>
</dbReference>
<protein>
    <submittedName>
        <fullName evidence="1">Uncharacterized protein</fullName>
    </submittedName>
</protein>
<name>A0A6S6UEB4_9BACT</name>
<proteinExistence type="predicted"/>